<reference evidence="1" key="1">
    <citation type="submission" date="2014-09" db="EMBL/GenBank/DDBJ databases">
        <authorList>
            <person name="Magalhaes I.L.F."/>
            <person name="Oliveira U."/>
            <person name="Santos F.R."/>
            <person name="Vidigal T.H.D.A."/>
            <person name="Brescovit A.D."/>
            <person name="Santos A.J."/>
        </authorList>
    </citation>
    <scope>NUCLEOTIDE SEQUENCE</scope>
    <source>
        <tissue evidence="1">Shoot tissue taken approximately 20 cm above the soil surface</tissue>
    </source>
</reference>
<dbReference type="EMBL" id="GBRH01181058">
    <property type="protein sequence ID" value="JAE16838.1"/>
    <property type="molecule type" value="Transcribed_RNA"/>
</dbReference>
<name>A0A0A9G806_ARUDO</name>
<sequence>MQTVSNSYNIDYTSSLRTLPVESSKNYYLVLKPS</sequence>
<proteinExistence type="predicted"/>
<accession>A0A0A9G806</accession>
<dbReference type="AlphaFoldDB" id="A0A0A9G806"/>
<evidence type="ECO:0000313" key="1">
    <source>
        <dbReference type="EMBL" id="JAE16838.1"/>
    </source>
</evidence>
<reference evidence="1" key="2">
    <citation type="journal article" date="2015" name="Data Brief">
        <title>Shoot transcriptome of the giant reed, Arundo donax.</title>
        <authorList>
            <person name="Barrero R.A."/>
            <person name="Guerrero F.D."/>
            <person name="Moolhuijzen P."/>
            <person name="Goolsby J.A."/>
            <person name="Tidwell J."/>
            <person name="Bellgard S.E."/>
            <person name="Bellgard M.I."/>
        </authorList>
    </citation>
    <scope>NUCLEOTIDE SEQUENCE</scope>
    <source>
        <tissue evidence="1">Shoot tissue taken approximately 20 cm above the soil surface</tissue>
    </source>
</reference>
<organism evidence="1">
    <name type="scientific">Arundo donax</name>
    <name type="common">Giant reed</name>
    <name type="synonym">Donax arundinaceus</name>
    <dbReference type="NCBI Taxonomy" id="35708"/>
    <lineage>
        <taxon>Eukaryota</taxon>
        <taxon>Viridiplantae</taxon>
        <taxon>Streptophyta</taxon>
        <taxon>Embryophyta</taxon>
        <taxon>Tracheophyta</taxon>
        <taxon>Spermatophyta</taxon>
        <taxon>Magnoliopsida</taxon>
        <taxon>Liliopsida</taxon>
        <taxon>Poales</taxon>
        <taxon>Poaceae</taxon>
        <taxon>PACMAD clade</taxon>
        <taxon>Arundinoideae</taxon>
        <taxon>Arundineae</taxon>
        <taxon>Arundo</taxon>
    </lineage>
</organism>
<protein>
    <submittedName>
        <fullName evidence="1">Uncharacterized protein</fullName>
    </submittedName>
</protein>